<keyword evidence="4" id="KW-0324">Glycolysis</keyword>
<dbReference type="Proteomes" id="UP001500957">
    <property type="component" value="Unassembled WGS sequence"/>
</dbReference>
<comment type="similarity">
    <text evidence="2">Belongs to the class I fructose-bisphosphate aldolase family.</text>
</comment>
<evidence type="ECO:0000313" key="7">
    <source>
        <dbReference type="EMBL" id="GAA0614962.1"/>
    </source>
</evidence>
<evidence type="ECO:0000256" key="5">
    <source>
        <dbReference type="ARBA" id="ARBA00023239"/>
    </source>
</evidence>
<dbReference type="InterPro" id="IPR000741">
    <property type="entry name" value="FBA_I"/>
</dbReference>
<evidence type="ECO:0000256" key="1">
    <source>
        <dbReference type="ARBA" id="ARBA00004714"/>
    </source>
</evidence>
<name>A0ABN1GN84_9ACTN</name>
<accession>A0ABN1GN84</accession>
<evidence type="ECO:0000256" key="3">
    <source>
        <dbReference type="ARBA" id="ARBA00013068"/>
    </source>
</evidence>
<reference evidence="7 8" key="1">
    <citation type="journal article" date="2019" name="Int. J. Syst. Evol. Microbiol.">
        <title>The Global Catalogue of Microorganisms (GCM) 10K type strain sequencing project: providing services to taxonomists for standard genome sequencing and annotation.</title>
        <authorList>
            <consortium name="The Broad Institute Genomics Platform"/>
            <consortium name="The Broad Institute Genome Sequencing Center for Infectious Disease"/>
            <person name="Wu L."/>
            <person name="Ma J."/>
        </authorList>
    </citation>
    <scope>NUCLEOTIDE SEQUENCE [LARGE SCALE GENOMIC DNA]</scope>
    <source>
        <strain evidence="7 8">JCM 10671</strain>
    </source>
</reference>
<keyword evidence="8" id="KW-1185">Reference proteome</keyword>
<dbReference type="InterPro" id="IPR013785">
    <property type="entry name" value="Aldolase_TIM"/>
</dbReference>
<evidence type="ECO:0000313" key="8">
    <source>
        <dbReference type="Proteomes" id="UP001500957"/>
    </source>
</evidence>
<dbReference type="Gene3D" id="3.20.20.70">
    <property type="entry name" value="Aldolase class I"/>
    <property type="match status" value="1"/>
</dbReference>
<dbReference type="Pfam" id="PF00274">
    <property type="entry name" value="Glycolytic"/>
    <property type="match status" value="1"/>
</dbReference>
<dbReference type="EMBL" id="BAAAHE010000011">
    <property type="protein sequence ID" value="GAA0614962.1"/>
    <property type="molecule type" value="Genomic_DNA"/>
</dbReference>
<comment type="pathway">
    <text evidence="1">Carbohydrate degradation; glycolysis; D-glyceraldehyde 3-phosphate and glycerone phosphate from D-glucose: step 4/4.</text>
</comment>
<dbReference type="RefSeq" id="WP_344603413.1">
    <property type="nucleotide sequence ID" value="NZ_BAAAHE010000011.1"/>
</dbReference>
<evidence type="ECO:0000256" key="2">
    <source>
        <dbReference type="ARBA" id="ARBA00010387"/>
    </source>
</evidence>
<proteinExistence type="inferred from homology"/>
<dbReference type="EC" id="4.1.2.13" evidence="3"/>
<evidence type="ECO:0000256" key="4">
    <source>
        <dbReference type="ARBA" id="ARBA00023152"/>
    </source>
</evidence>
<sequence length="337" mass="35653">MHELATTARRLVRPGHGILAADESIGTMSKRLEAAGVPASEQVRRDYRELLLTTPRLSTWVSGMILCDETLRQSLADGTPFVVAAREREIELGIKVDTGTVPLPFSGGGVVTQGLDGLGGRLAEYREMGATFAKWRAVLEVSRATKRIVKANAHALARYAALCQEAGLVPIVEPEVLMTGRHEIEVCQAVTHKVLGEVFDQLDLLGVDPAGIVLKPNMVVAGDACPVPSPPEEVARRTLKVLRAQLPSAVPGVAFLSGGQSNAQACANLAAVNRLAGEDQAAPWALTFSFGRALVDDALRTWRGNPNAVTGAQNRLAENCARAAAAAARRAVVGAHA</sequence>
<protein>
    <recommendedName>
        <fullName evidence="3">fructose-bisphosphate aldolase</fullName>
        <ecNumber evidence="3">4.1.2.13</ecNumber>
    </recommendedName>
    <alternativeName>
        <fullName evidence="6">Fructose-bisphosphate aldolase class I</fullName>
    </alternativeName>
</protein>
<keyword evidence="5" id="KW-0456">Lyase</keyword>
<evidence type="ECO:0000256" key="6">
    <source>
        <dbReference type="ARBA" id="ARBA00029799"/>
    </source>
</evidence>
<gene>
    <name evidence="7" type="ORF">GCM10009547_16050</name>
</gene>
<dbReference type="NCBIfam" id="NF033379">
    <property type="entry name" value="FrucBisAld_I"/>
    <property type="match status" value="1"/>
</dbReference>
<organism evidence="7 8">
    <name type="scientific">Sporichthya brevicatena</name>
    <dbReference type="NCBI Taxonomy" id="171442"/>
    <lineage>
        <taxon>Bacteria</taxon>
        <taxon>Bacillati</taxon>
        <taxon>Actinomycetota</taxon>
        <taxon>Actinomycetes</taxon>
        <taxon>Sporichthyales</taxon>
        <taxon>Sporichthyaceae</taxon>
        <taxon>Sporichthya</taxon>
    </lineage>
</organism>
<dbReference type="PANTHER" id="PTHR11627">
    <property type="entry name" value="FRUCTOSE-BISPHOSPHATE ALDOLASE"/>
    <property type="match status" value="1"/>
</dbReference>
<comment type="caution">
    <text evidence="7">The sequence shown here is derived from an EMBL/GenBank/DDBJ whole genome shotgun (WGS) entry which is preliminary data.</text>
</comment>
<dbReference type="SUPFAM" id="SSF51569">
    <property type="entry name" value="Aldolase"/>
    <property type="match status" value="1"/>
</dbReference>